<dbReference type="PROSITE" id="PS50089">
    <property type="entry name" value="ZF_RING_2"/>
    <property type="match status" value="1"/>
</dbReference>
<dbReference type="OrthoDB" id="891187at2759"/>
<dbReference type="EMBL" id="PKPP01015799">
    <property type="protein sequence ID" value="PWA38283.1"/>
    <property type="molecule type" value="Genomic_DNA"/>
</dbReference>
<dbReference type="AlphaFoldDB" id="A0A2U1KNP6"/>
<dbReference type="STRING" id="35608.A0A2U1KNP6"/>
<keyword evidence="1" id="KW-0862">Zinc</keyword>
<gene>
    <name evidence="3" type="ORF">CTI12_AA577600</name>
</gene>
<comment type="caution">
    <text evidence="3">The sequence shown here is derived from an EMBL/GenBank/DDBJ whole genome shotgun (WGS) entry which is preliminary data.</text>
</comment>
<evidence type="ECO:0000259" key="2">
    <source>
        <dbReference type="PROSITE" id="PS50089"/>
    </source>
</evidence>
<dbReference type="InterPro" id="IPR013083">
    <property type="entry name" value="Znf_RING/FYVE/PHD"/>
</dbReference>
<sequence length="163" mass="18740">MKELTCKHMYHPDCIVPWLSVSNSCPVCRSEMPRIEKNGQNASSRDDDELSFCAYTDVFRDYTDVFSAYTDAKCFLYALPANDKSFSRLFSEAPFLPKSAFKLINDICCSDNNCENDICDGEHVHQGLGSLWSLILGRPNTRQAFWDILLRFVQVDQSKNCWR</sequence>
<dbReference type="PANTHER" id="PTHR47184:SF3">
    <property type="entry name" value="PHOSPHATIDYLINOSITOL 3-AND 4-KINASE FAMILY PROTEIN-RELATED"/>
    <property type="match status" value="1"/>
</dbReference>
<proteinExistence type="predicted"/>
<dbReference type="Gene3D" id="3.30.40.10">
    <property type="entry name" value="Zinc/RING finger domain, C3HC4 (zinc finger)"/>
    <property type="match status" value="1"/>
</dbReference>
<dbReference type="SUPFAM" id="SSF57850">
    <property type="entry name" value="RING/U-box"/>
    <property type="match status" value="1"/>
</dbReference>
<keyword evidence="1" id="KW-0479">Metal-binding</keyword>
<dbReference type="Pfam" id="PF13639">
    <property type="entry name" value="zf-RING_2"/>
    <property type="match status" value="1"/>
</dbReference>
<feature type="domain" description="RING-type" evidence="2">
    <location>
        <begin position="4"/>
        <end position="29"/>
    </location>
</feature>
<organism evidence="3 4">
    <name type="scientific">Artemisia annua</name>
    <name type="common">Sweet wormwood</name>
    <dbReference type="NCBI Taxonomy" id="35608"/>
    <lineage>
        <taxon>Eukaryota</taxon>
        <taxon>Viridiplantae</taxon>
        <taxon>Streptophyta</taxon>
        <taxon>Embryophyta</taxon>
        <taxon>Tracheophyta</taxon>
        <taxon>Spermatophyta</taxon>
        <taxon>Magnoliopsida</taxon>
        <taxon>eudicotyledons</taxon>
        <taxon>Gunneridae</taxon>
        <taxon>Pentapetalae</taxon>
        <taxon>asterids</taxon>
        <taxon>campanulids</taxon>
        <taxon>Asterales</taxon>
        <taxon>Asteraceae</taxon>
        <taxon>Asteroideae</taxon>
        <taxon>Anthemideae</taxon>
        <taxon>Artemisiinae</taxon>
        <taxon>Artemisia</taxon>
    </lineage>
</organism>
<keyword evidence="1" id="KW-0863">Zinc-finger</keyword>
<keyword evidence="4" id="KW-1185">Reference proteome</keyword>
<dbReference type="GO" id="GO:0008270">
    <property type="term" value="F:zinc ion binding"/>
    <property type="evidence" value="ECO:0007669"/>
    <property type="project" value="UniProtKB-KW"/>
</dbReference>
<evidence type="ECO:0000256" key="1">
    <source>
        <dbReference type="PROSITE-ProRule" id="PRU00175"/>
    </source>
</evidence>
<dbReference type="PANTHER" id="PTHR47184">
    <property type="entry name" value="PHOSPHATIDYLINOSITOL 3-AND 4-KINASE FAMILY PROTEIN-RELATED"/>
    <property type="match status" value="1"/>
</dbReference>
<dbReference type="InterPro" id="IPR001841">
    <property type="entry name" value="Znf_RING"/>
</dbReference>
<reference evidence="3 4" key="1">
    <citation type="journal article" date="2018" name="Mol. Plant">
        <title>The genome of Artemisia annua provides insight into the evolution of Asteraceae family and artemisinin biosynthesis.</title>
        <authorList>
            <person name="Shen Q."/>
            <person name="Zhang L."/>
            <person name="Liao Z."/>
            <person name="Wang S."/>
            <person name="Yan T."/>
            <person name="Shi P."/>
            <person name="Liu M."/>
            <person name="Fu X."/>
            <person name="Pan Q."/>
            <person name="Wang Y."/>
            <person name="Lv Z."/>
            <person name="Lu X."/>
            <person name="Zhang F."/>
            <person name="Jiang W."/>
            <person name="Ma Y."/>
            <person name="Chen M."/>
            <person name="Hao X."/>
            <person name="Li L."/>
            <person name="Tang Y."/>
            <person name="Lv G."/>
            <person name="Zhou Y."/>
            <person name="Sun X."/>
            <person name="Brodelius P.E."/>
            <person name="Rose J.K.C."/>
            <person name="Tang K."/>
        </authorList>
    </citation>
    <scope>NUCLEOTIDE SEQUENCE [LARGE SCALE GENOMIC DNA]</scope>
    <source>
        <strain evidence="4">cv. Huhao1</strain>
        <tissue evidence="3">Leaf</tissue>
    </source>
</reference>
<dbReference type="Proteomes" id="UP000245207">
    <property type="component" value="Unassembled WGS sequence"/>
</dbReference>
<evidence type="ECO:0000313" key="3">
    <source>
        <dbReference type="EMBL" id="PWA38283.1"/>
    </source>
</evidence>
<name>A0A2U1KNP6_ARTAN</name>
<protein>
    <recommendedName>
        <fullName evidence="2">RING-type domain-containing protein</fullName>
    </recommendedName>
</protein>
<accession>A0A2U1KNP6</accession>
<evidence type="ECO:0000313" key="4">
    <source>
        <dbReference type="Proteomes" id="UP000245207"/>
    </source>
</evidence>